<dbReference type="SUPFAM" id="SSF82697">
    <property type="entry name" value="PurS-like"/>
    <property type="match status" value="1"/>
</dbReference>
<keyword evidence="8 14" id="KW-0658">Purine biosynthesis</keyword>
<sequence>MEIIRGAPALSAFRVQKLMEACQTAVLPVSGIYAEYIHLADLTESLNENETQQLAKLLTYGPAIEAHAPQGTLHFVTPRPGTISPWSSKATDIAHNCGLNKVKRLERGIAYYVESDVLTTEQELSLTALLHDRMVDVILAGFEQAAVLFVRTEPAVVKSVDILGEGRSALELANTQLGLALANDEIDYLVENFVKLGRNPNDVELMMFAQANSEHCRHKIFNADWTIDGEVQPKSLFKMIKNTFAVTPDGVLSAYKDNAAVMEGYTAGRFFPEDDGVYSYHTEPMHILIKVETHNHPTAISPYPGAATGSGGEIRDEGATGRGSKPKAGLTGFSVSNLKIPGFVQPWEADYGKPERIVTALDIMTEGPLGGAAFNNEFGRPALLGYFRTYEQEVSSHNGVEVRGYHKPIMLAGGLGNIRGEHVQKGEITVGAKLIVLGGPAMNIGLGGGAASSMTSGESNEDLDFASVQRENPEMERRCQEVIDRCWQMGDNNPIQFIHDVGAGGLSNAFPELVNDGERGGKFELRDVPSDEPGMSPLEIWCNESQERYVMSVAPEDLDIFIAICERERAPFAVVGVATQERHLSLSDAHFDDKPIDLPLELLLGKAPKMSRDVISAKAESPAVDQSKIDIKDAVRRILRLPTVAEKTFLITIGDRSVTGLVNRDQMVGPWQVPVADCAVTAASYDSYTGEAMSLGERTPLALLDFGASARMAVAEAIMNIAGSDIGSFKRIKLSANWMSAAGHPGEDAGLYEAVKAIGEQLCPELDLTIPVGKDSMSMKTAWQEQGVDKSVTSPMSLVITAFGAVQDIRNTVTPELRSDKGDTELLLIDLSAGNNRLGGSCLAQVYSELGDSAPDLQDSSLLRGFFEVIQPLVASRDVIAYHDRSDGGLFTTLVEMAFAGNTGVNIDLADVDGTDIERLFNEELGGVIQVSCAQSEAIIAKFNAAGVACHVIGSLTADDTITINDGDRAILVESRTELRTIWAETTHQMQSLRDNPECADEEFKLKHDASEPGLTVDVKFDPSQDVAAPFILKGAAPKMAILREQGVNSHLEMAAAFDRAGFESRDVHMSDILSGRVTLDEFQGLAACGGFSYGDVLGAGEGWAKSILFNTRAREQFTQFFEREDSFSLGVCNGCQMLSTLKEIIPGTEHWPRFVRNRSERFEARVSLVEIQKNPSIFFEGMQGSRMPIAVSHGEGRAEFASPEAMALAEASGTIALRYVNGQGEIATKYPQNPNGSPNALAGTCSTDGRVTIMMPHPERVFRTVANSWHPDSWGEDSPWMRMFRNARVKLG</sequence>
<evidence type="ECO:0000256" key="6">
    <source>
        <dbReference type="ARBA" id="ARBA00022723"/>
    </source>
</evidence>
<evidence type="ECO:0000313" key="20">
    <source>
        <dbReference type="EMBL" id="SQH77599.1"/>
    </source>
</evidence>
<dbReference type="CDD" id="cd02203">
    <property type="entry name" value="PurL_repeat1"/>
    <property type="match status" value="1"/>
</dbReference>
<comment type="caution">
    <text evidence="14">Lacks conserved residue(s) required for the propagation of feature annotation.</text>
</comment>
<evidence type="ECO:0000256" key="13">
    <source>
        <dbReference type="ARBA" id="ARBA00057317"/>
    </source>
</evidence>
<evidence type="ECO:0000259" key="17">
    <source>
        <dbReference type="Pfam" id="PF18072"/>
    </source>
</evidence>
<evidence type="ECO:0000256" key="7">
    <source>
        <dbReference type="ARBA" id="ARBA00022741"/>
    </source>
</evidence>
<feature type="binding site" evidence="14">
    <location>
        <position position="677"/>
    </location>
    <ligand>
        <name>Mg(2+)</name>
        <dbReference type="ChEBI" id="CHEBI:18420"/>
    </ligand>
</feature>
<feature type="domain" description="FGAR-AT PurM N-terminal-like" evidence="19">
    <location>
        <begin position="646"/>
        <end position="804"/>
    </location>
</feature>
<feature type="active site" evidence="14">
    <location>
        <position position="1260"/>
    </location>
</feature>
<dbReference type="SUPFAM" id="SSF56042">
    <property type="entry name" value="PurM C-terminal domain-like"/>
    <property type="match status" value="2"/>
</dbReference>
<keyword evidence="7 14" id="KW-0547">Nucleotide-binding</keyword>
<evidence type="ECO:0000256" key="15">
    <source>
        <dbReference type="SAM" id="MobiDB-lite"/>
    </source>
</evidence>
<comment type="function">
    <text evidence="13 14">Phosphoribosylformylglycinamidine synthase involved in the purines biosynthetic pathway. Catalyzes the ATP-dependent conversion of formylglycinamide ribonucleotide (FGAR) and glutamine to yield formylglycinamidine ribonucleotide (FGAM) and glutamate.</text>
</comment>
<keyword evidence="9 14" id="KW-0067">ATP-binding</keyword>
<dbReference type="FunFam" id="3.40.50.880:FF:000008">
    <property type="entry name" value="Phosphoribosylformylglycinamidine synthase"/>
    <property type="match status" value="1"/>
</dbReference>
<evidence type="ECO:0000256" key="9">
    <source>
        <dbReference type="ARBA" id="ARBA00022840"/>
    </source>
</evidence>
<dbReference type="Gene3D" id="3.30.1330.10">
    <property type="entry name" value="PurM-like, N-terminal domain"/>
    <property type="match status" value="2"/>
</dbReference>
<evidence type="ECO:0000256" key="11">
    <source>
        <dbReference type="ARBA" id="ARBA00022962"/>
    </source>
</evidence>
<comment type="pathway">
    <text evidence="2 14">Purine metabolism; IMP biosynthesis via de novo pathway; 5-amino-1-(5-phospho-D-ribosyl)imidazole from N(2)-formyl-N(1)-(5-phospho-D-ribosyl)glycinamide: step 1/2.</text>
</comment>
<feature type="domain" description="Phosphoribosylformylglycinamidine synthase linker" evidence="17">
    <location>
        <begin position="170"/>
        <end position="219"/>
    </location>
</feature>
<dbReference type="PROSITE" id="PS51273">
    <property type="entry name" value="GATASE_TYPE_1"/>
    <property type="match status" value="1"/>
</dbReference>
<evidence type="ECO:0000256" key="8">
    <source>
        <dbReference type="ARBA" id="ARBA00022755"/>
    </source>
</evidence>
<dbReference type="Proteomes" id="UP000250123">
    <property type="component" value="Chromosome SHEWBE"/>
</dbReference>
<evidence type="ECO:0000256" key="1">
    <source>
        <dbReference type="ARBA" id="ARBA00004496"/>
    </source>
</evidence>
<feature type="domain" description="PurM-like C-terminal" evidence="16">
    <location>
        <begin position="834"/>
        <end position="964"/>
    </location>
</feature>
<reference evidence="21" key="1">
    <citation type="submission" date="2018-06" db="EMBL/GenBank/DDBJ databases">
        <authorList>
            <person name="Cea G.-C."/>
            <person name="William W."/>
        </authorList>
    </citation>
    <scope>NUCLEOTIDE SEQUENCE [LARGE SCALE GENOMIC DNA]</scope>
    <source>
        <strain evidence="21">DB21MT-2</strain>
    </source>
</reference>
<dbReference type="UniPathway" id="UPA00074">
    <property type="reaction ID" value="UER00128"/>
</dbReference>
<dbReference type="InterPro" id="IPR010073">
    <property type="entry name" value="PurL_large"/>
</dbReference>
<keyword evidence="6 14" id="KW-0479">Metal-binding</keyword>
<dbReference type="InterPro" id="IPR055181">
    <property type="entry name" value="FGAR-AT_PurM_N-like"/>
</dbReference>
<evidence type="ECO:0000256" key="3">
    <source>
        <dbReference type="ARBA" id="ARBA00008608"/>
    </source>
</evidence>
<dbReference type="HAMAP" id="MF_00419">
    <property type="entry name" value="PurL_1"/>
    <property type="match status" value="1"/>
</dbReference>
<dbReference type="GO" id="GO:0004642">
    <property type="term" value="F:phosphoribosylformylglycinamidine synthase activity"/>
    <property type="evidence" value="ECO:0007669"/>
    <property type="project" value="UniProtKB-UniRule"/>
</dbReference>
<protein>
    <recommendedName>
        <fullName evidence="14">Phosphoribosylformylglycinamidine synthase</fullName>
        <shortName evidence="14">FGAM synthase</shortName>
        <shortName evidence="14">FGAMS</shortName>
        <ecNumber evidence="14">6.3.5.3</ecNumber>
    </recommendedName>
    <alternativeName>
        <fullName evidence="14">Formylglycinamide ribonucleotide amidotransferase</fullName>
        <shortName evidence="14">FGAR amidotransferase</shortName>
        <shortName evidence="14">FGAR-AT</shortName>
    </alternativeName>
</protein>
<dbReference type="InterPro" id="IPR036676">
    <property type="entry name" value="PurM-like_C_sf"/>
</dbReference>
<feature type="binding site" evidence="14">
    <location>
        <begin position="305"/>
        <end position="316"/>
    </location>
    <ligand>
        <name>ATP</name>
        <dbReference type="ChEBI" id="CHEBI:30616"/>
    </ligand>
</feature>
<dbReference type="NCBIfam" id="NF003672">
    <property type="entry name" value="PRK05297.1"/>
    <property type="match status" value="1"/>
</dbReference>
<dbReference type="OrthoDB" id="9804441at2"/>
<dbReference type="InterPro" id="IPR040707">
    <property type="entry name" value="FGAR-AT_N"/>
</dbReference>
<comment type="similarity">
    <text evidence="3 14">In the N-terminal section; belongs to the FGAMS family.</text>
</comment>
<dbReference type="SUPFAM" id="SSF109736">
    <property type="entry name" value="FGAM synthase PurL, linker domain"/>
    <property type="match status" value="1"/>
</dbReference>
<evidence type="ECO:0000256" key="12">
    <source>
        <dbReference type="ARBA" id="ARBA00052585"/>
    </source>
</evidence>
<dbReference type="FunFam" id="3.30.1330.10:FF:000005">
    <property type="entry name" value="Phosphoribosylformylglycinamidine synthase"/>
    <property type="match status" value="1"/>
</dbReference>
<dbReference type="CDD" id="cd02204">
    <property type="entry name" value="PurL_repeat2"/>
    <property type="match status" value="1"/>
</dbReference>
<feature type="binding site" evidence="14">
    <location>
        <position position="676"/>
    </location>
    <ligand>
        <name>ATP</name>
        <dbReference type="ChEBI" id="CHEBI:30616"/>
    </ligand>
</feature>
<feature type="binding site" evidence="14">
    <location>
        <position position="720"/>
    </location>
    <ligand>
        <name>Mg(2+)</name>
        <dbReference type="ChEBI" id="CHEBI:18420"/>
    </ligand>
</feature>
<evidence type="ECO:0000259" key="18">
    <source>
        <dbReference type="Pfam" id="PF18076"/>
    </source>
</evidence>
<dbReference type="Pfam" id="PF18072">
    <property type="entry name" value="FGAR-AT_linker"/>
    <property type="match status" value="1"/>
</dbReference>
<dbReference type="EC" id="6.3.5.3" evidence="14"/>
<feature type="binding site" evidence="14">
    <location>
        <position position="886"/>
    </location>
    <ligand>
        <name>ATP</name>
        <dbReference type="ChEBI" id="CHEBI:30616"/>
    </ligand>
</feature>
<dbReference type="RefSeq" id="WP_112353438.1">
    <property type="nucleotide sequence ID" value="NZ_LS483452.1"/>
</dbReference>
<dbReference type="GO" id="GO:0046872">
    <property type="term" value="F:metal ion binding"/>
    <property type="evidence" value="ECO:0007669"/>
    <property type="project" value="UniProtKB-KW"/>
</dbReference>
<evidence type="ECO:0000313" key="21">
    <source>
        <dbReference type="Proteomes" id="UP000250123"/>
    </source>
</evidence>
<comment type="catalytic activity">
    <reaction evidence="12 14">
        <text>N(2)-formyl-N(1)-(5-phospho-beta-D-ribosyl)glycinamide + L-glutamine + ATP + H2O = 2-formamido-N(1)-(5-O-phospho-beta-D-ribosyl)acetamidine + L-glutamate + ADP + phosphate + H(+)</text>
        <dbReference type="Rhea" id="RHEA:17129"/>
        <dbReference type="ChEBI" id="CHEBI:15377"/>
        <dbReference type="ChEBI" id="CHEBI:15378"/>
        <dbReference type="ChEBI" id="CHEBI:29985"/>
        <dbReference type="ChEBI" id="CHEBI:30616"/>
        <dbReference type="ChEBI" id="CHEBI:43474"/>
        <dbReference type="ChEBI" id="CHEBI:58359"/>
        <dbReference type="ChEBI" id="CHEBI:147286"/>
        <dbReference type="ChEBI" id="CHEBI:147287"/>
        <dbReference type="ChEBI" id="CHEBI:456216"/>
        <dbReference type="EC" id="6.3.5.3"/>
    </reaction>
</comment>
<dbReference type="PANTHER" id="PTHR10099:SF1">
    <property type="entry name" value="PHOSPHORIBOSYLFORMYLGLYCINAMIDINE SYNTHASE"/>
    <property type="match status" value="1"/>
</dbReference>
<name>A0A330M4G3_9GAMM</name>
<dbReference type="Gene3D" id="3.40.50.880">
    <property type="match status" value="1"/>
</dbReference>
<dbReference type="GO" id="GO:0006189">
    <property type="term" value="P:'de novo' IMP biosynthetic process"/>
    <property type="evidence" value="ECO:0007669"/>
    <property type="project" value="UniProtKB-UniRule"/>
</dbReference>
<keyword evidence="10 14" id="KW-0460">Magnesium</keyword>
<accession>A0A330M4G3</accession>
<dbReference type="SUPFAM" id="SSF55326">
    <property type="entry name" value="PurM N-terminal domain-like"/>
    <property type="match status" value="2"/>
</dbReference>
<feature type="active site" evidence="14">
    <location>
        <position position="1258"/>
    </location>
</feature>
<feature type="region of interest" description="Disordered" evidence="15">
    <location>
        <begin position="304"/>
        <end position="326"/>
    </location>
</feature>
<dbReference type="EMBL" id="LS483452">
    <property type="protein sequence ID" value="SQH77599.1"/>
    <property type="molecule type" value="Genomic_DNA"/>
</dbReference>
<dbReference type="Pfam" id="PF22689">
    <property type="entry name" value="FGAR-AT_PurM_N-like"/>
    <property type="match status" value="1"/>
</dbReference>
<feature type="domain" description="PurM-like C-terminal" evidence="16">
    <location>
        <begin position="430"/>
        <end position="586"/>
    </location>
</feature>
<comment type="subcellular location">
    <subcellularLocation>
        <location evidence="1 14">Cytoplasm</location>
    </subcellularLocation>
</comment>
<dbReference type="Gene3D" id="1.10.8.750">
    <property type="entry name" value="Phosphoribosylformylglycinamidine synthase, linker domain"/>
    <property type="match status" value="1"/>
</dbReference>
<evidence type="ECO:0000259" key="19">
    <source>
        <dbReference type="Pfam" id="PF22689"/>
    </source>
</evidence>
<dbReference type="InterPro" id="IPR010918">
    <property type="entry name" value="PurM-like_C_dom"/>
</dbReference>
<feature type="binding site" evidence="14">
    <location>
        <position position="716"/>
    </location>
    <ligand>
        <name>Mg(2+)</name>
        <dbReference type="ChEBI" id="CHEBI:18420"/>
    </ligand>
</feature>
<dbReference type="CDD" id="cd01740">
    <property type="entry name" value="GATase1_FGAR_AT"/>
    <property type="match status" value="1"/>
</dbReference>
<dbReference type="Pfam" id="PF13507">
    <property type="entry name" value="GATase_5"/>
    <property type="match status" value="1"/>
</dbReference>
<gene>
    <name evidence="14 20" type="primary">purL</name>
    <name evidence="20" type="ORF">SHEWBE_3636</name>
</gene>
<dbReference type="NCBIfam" id="TIGR01735">
    <property type="entry name" value="FGAM_synt"/>
    <property type="match status" value="1"/>
</dbReference>
<dbReference type="InterPro" id="IPR036921">
    <property type="entry name" value="PurM-like_N_sf"/>
</dbReference>
<dbReference type="InterPro" id="IPR041609">
    <property type="entry name" value="PurL_linker"/>
</dbReference>
<comment type="subunit">
    <text evidence="14">Monomer.</text>
</comment>
<proteinExistence type="inferred from homology"/>
<dbReference type="FunFam" id="3.90.650.10:FF:000002">
    <property type="entry name" value="Phosphoribosylformylglycinamidine synthase"/>
    <property type="match status" value="1"/>
</dbReference>
<evidence type="ECO:0000259" key="16">
    <source>
        <dbReference type="Pfam" id="PF02769"/>
    </source>
</evidence>
<feature type="domain" description="Phosphoribosylformylglycinamidine synthase N-terminal" evidence="18">
    <location>
        <begin position="35"/>
        <end position="149"/>
    </location>
</feature>
<dbReference type="InterPro" id="IPR036604">
    <property type="entry name" value="PurS-like_sf"/>
</dbReference>
<dbReference type="SMART" id="SM01211">
    <property type="entry name" value="GATase_5"/>
    <property type="match status" value="1"/>
</dbReference>
<keyword evidence="5 14" id="KW-0436">Ligase</keyword>
<feature type="active site" description="Nucleophile" evidence="14">
    <location>
        <position position="1133"/>
    </location>
</feature>
<keyword evidence="4 14" id="KW-0963">Cytoplasm</keyword>
<dbReference type="InterPro" id="IPR029062">
    <property type="entry name" value="Class_I_gatase-like"/>
</dbReference>
<evidence type="ECO:0000256" key="4">
    <source>
        <dbReference type="ARBA" id="ARBA00022490"/>
    </source>
</evidence>
<organism evidence="20 21">
    <name type="scientific">Shewanella benthica</name>
    <dbReference type="NCBI Taxonomy" id="43661"/>
    <lineage>
        <taxon>Bacteria</taxon>
        <taxon>Pseudomonadati</taxon>
        <taxon>Pseudomonadota</taxon>
        <taxon>Gammaproteobacteria</taxon>
        <taxon>Alteromonadales</taxon>
        <taxon>Shewanellaceae</taxon>
        <taxon>Shewanella</taxon>
    </lineage>
</organism>
<dbReference type="SUPFAM" id="SSF52317">
    <property type="entry name" value="Class I glutamine amidotransferase-like"/>
    <property type="match status" value="1"/>
</dbReference>
<dbReference type="FunFam" id="3.90.650.10:FF:000005">
    <property type="entry name" value="Phosphoribosylformylglycinamidine synthase"/>
    <property type="match status" value="1"/>
</dbReference>
<dbReference type="FunFam" id="1.10.8.750:FF:000002">
    <property type="entry name" value="Phosphoribosylformylglycinamidine synthase"/>
    <property type="match status" value="1"/>
</dbReference>
<feature type="binding site" evidence="14">
    <location>
        <position position="884"/>
    </location>
    <ligand>
        <name>Mg(2+)</name>
        <dbReference type="ChEBI" id="CHEBI:18420"/>
    </ligand>
</feature>
<dbReference type="Pfam" id="PF18076">
    <property type="entry name" value="FGAR-AT_N"/>
    <property type="match status" value="1"/>
</dbReference>
<dbReference type="Gene3D" id="3.90.650.10">
    <property type="entry name" value="PurM-like C-terminal domain"/>
    <property type="match status" value="2"/>
</dbReference>
<dbReference type="GO" id="GO:0005524">
    <property type="term" value="F:ATP binding"/>
    <property type="evidence" value="ECO:0007669"/>
    <property type="project" value="UniProtKB-UniRule"/>
</dbReference>
<evidence type="ECO:0000256" key="10">
    <source>
        <dbReference type="ARBA" id="ARBA00022842"/>
    </source>
</evidence>
<keyword evidence="11 14" id="KW-0315">Glutamine amidotransferase</keyword>
<dbReference type="KEGG" id="sbk:SHEWBE_3636"/>
<evidence type="ECO:0000256" key="14">
    <source>
        <dbReference type="HAMAP-Rule" id="MF_00419"/>
    </source>
</evidence>
<dbReference type="PANTHER" id="PTHR10099">
    <property type="entry name" value="PHOSPHORIBOSYLFORMYLGLYCINAMIDINE SYNTHASE"/>
    <property type="match status" value="1"/>
</dbReference>
<evidence type="ECO:0000256" key="5">
    <source>
        <dbReference type="ARBA" id="ARBA00022598"/>
    </source>
</evidence>
<dbReference type="FunFam" id="3.30.1330.10:FF:000002">
    <property type="entry name" value="Phosphoribosylformylglycinamidine synthase"/>
    <property type="match status" value="1"/>
</dbReference>
<evidence type="ECO:0000256" key="2">
    <source>
        <dbReference type="ARBA" id="ARBA00004920"/>
    </source>
</evidence>
<dbReference type="Pfam" id="PF02769">
    <property type="entry name" value="AIRS_C"/>
    <property type="match status" value="2"/>
</dbReference>
<dbReference type="GO" id="GO:0005737">
    <property type="term" value="C:cytoplasm"/>
    <property type="evidence" value="ECO:0007669"/>
    <property type="project" value="UniProtKB-SubCell"/>
</dbReference>